<feature type="region of interest" description="Disordered" evidence="1">
    <location>
        <begin position="151"/>
        <end position="183"/>
    </location>
</feature>
<reference evidence="2" key="2">
    <citation type="submission" date="2022-01" db="EMBL/GenBank/DDBJ databases">
        <authorList>
            <person name="Yamashiro T."/>
            <person name="Shiraishi A."/>
            <person name="Satake H."/>
            <person name="Nakayama K."/>
        </authorList>
    </citation>
    <scope>NUCLEOTIDE SEQUENCE</scope>
</reference>
<name>A0ABQ4WHA9_9ASTR</name>
<accession>A0ABQ4WHA9</accession>
<sequence>MDDGPSSMKLWESEFFFIDRRAIPDYLTWRSTKSCVLDDFPTDGYDQNDVVRLYTRLAKLRDVDEAMLVQSGRSSVWLNQKRDPVFRRKDNNFVMSIYKFMTLPSWDDAKVVEEPHGFADSILQRVENHATTPVAEGTPILKPTPKEIIASQPNTKLAKKSKAPVNAPSAEHDDDAEDIDQGNDLSETDYCAYLEGNLERDEGNSSRAAFVLNLRSAKLDSPPPRLSNTAPFDPGYVGTSNVANASSSDHPMDLLAQSVIARDREYDNILDDDFSSATLSERIELALFPLAPRPYYMHYPFVEGESSSPPKYNREEWDEPRCYISFRHDKIKKRYKENEATNLWKNKENAPEND</sequence>
<dbReference type="EMBL" id="BQNB010008642">
    <property type="protein sequence ID" value="GJS52248.1"/>
    <property type="molecule type" value="Genomic_DNA"/>
</dbReference>
<reference evidence="2" key="1">
    <citation type="journal article" date="2022" name="Int. J. Mol. Sci.">
        <title>Draft Genome of Tanacetum Coccineum: Genomic Comparison of Closely Related Tanacetum-Family Plants.</title>
        <authorList>
            <person name="Yamashiro T."/>
            <person name="Shiraishi A."/>
            <person name="Nakayama K."/>
            <person name="Satake H."/>
        </authorList>
    </citation>
    <scope>NUCLEOTIDE SEQUENCE</scope>
</reference>
<organism evidence="2 3">
    <name type="scientific">Tanacetum coccineum</name>
    <dbReference type="NCBI Taxonomy" id="301880"/>
    <lineage>
        <taxon>Eukaryota</taxon>
        <taxon>Viridiplantae</taxon>
        <taxon>Streptophyta</taxon>
        <taxon>Embryophyta</taxon>
        <taxon>Tracheophyta</taxon>
        <taxon>Spermatophyta</taxon>
        <taxon>Magnoliopsida</taxon>
        <taxon>eudicotyledons</taxon>
        <taxon>Gunneridae</taxon>
        <taxon>Pentapetalae</taxon>
        <taxon>asterids</taxon>
        <taxon>campanulids</taxon>
        <taxon>Asterales</taxon>
        <taxon>Asteraceae</taxon>
        <taxon>Asteroideae</taxon>
        <taxon>Anthemideae</taxon>
        <taxon>Anthemidinae</taxon>
        <taxon>Tanacetum</taxon>
    </lineage>
</organism>
<evidence type="ECO:0000313" key="2">
    <source>
        <dbReference type="EMBL" id="GJS52248.1"/>
    </source>
</evidence>
<evidence type="ECO:0000256" key="1">
    <source>
        <dbReference type="SAM" id="MobiDB-lite"/>
    </source>
</evidence>
<evidence type="ECO:0000313" key="3">
    <source>
        <dbReference type="Proteomes" id="UP001151760"/>
    </source>
</evidence>
<gene>
    <name evidence="2" type="ORF">Tco_0625610</name>
</gene>
<dbReference type="Proteomes" id="UP001151760">
    <property type="component" value="Unassembled WGS sequence"/>
</dbReference>
<protein>
    <submittedName>
        <fullName evidence="2">Uncharacterized protein</fullName>
    </submittedName>
</protein>
<keyword evidence="3" id="KW-1185">Reference proteome</keyword>
<feature type="compositionally biased region" description="Acidic residues" evidence="1">
    <location>
        <begin position="172"/>
        <end position="181"/>
    </location>
</feature>
<proteinExistence type="predicted"/>
<comment type="caution">
    <text evidence="2">The sequence shown here is derived from an EMBL/GenBank/DDBJ whole genome shotgun (WGS) entry which is preliminary data.</text>
</comment>